<reference evidence="1" key="1">
    <citation type="journal article" date="2020" name="Nature">
        <title>Giant virus diversity and host interactions through global metagenomics.</title>
        <authorList>
            <person name="Schulz F."/>
            <person name="Roux S."/>
            <person name="Paez-Espino D."/>
            <person name="Jungbluth S."/>
            <person name="Walsh D.A."/>
            <person name="Denef V.J."/>
            <person name="McMahon K.D."/>
            <person name="Konstantinidis K.T."/>
            <person name="Eloe-Fadrosh E.A."/>
            <person name="Kyrpides N.C."/>
            <person name="Woyke T."/>
        </authorList>
    </citation>
    <scope>NUCLEOTIDE SEQUENCE</scope>
    <source>
        <strain evidence="1">GVMAG-M-3300025626-8</strain>
    </source>
</reference>
<evidence type="ECO:0000313" key="1">
    <source>
        <dbReference type="EMBL" id="QHT98256.1"/>
    </source>
</evidence>
<accession>A0A6C0J0Q9</accession>
<protein>
    <recommendedName>
        <fullName evidence="2">Phytanoyl-CoA dioxygenase</fullName>
    </recommendedName>
</protein>
<organism evidence="1">
    <name type="scientific">viral metagenome</name>
    <dbReference type="NCBI Taxonomy" id="1070528"/>
    <lineage>
        <taxon>unclassified sequences</taxon>
        <taxon>metagenomes</taxon>
        <taxon>organismal metagenomes</taxon>
    </lineage>
</organism>
<dbReference type="SUPFAM" id="SSF51197">
    <property type="entry name" value="Clavaminate synthase-like"/>
    <property type="match status" value="1"/>
</dbReference>
<dbReference type="Gene3D" id="2.60.120.620">
    <property type="entry name" value="q2cbj1_9rhob like domain"/>
    <property type="match status" value="1"/>
</dbReference>
<dbReference type="PANTHER" id="PTHR31630">
    <property type="entry name" value="PHYTANOYL-COA DIOXYGENASE-RELATED-RELATED"/>
    <property type="match status" value="1"/>
</dbReference>
<sequence length="246" mass="28073">MQKNGYEIFKSVIPVNECKLLKNEIVKSSAPHMAHSELMWNLRTDNRIKSIFEYLWKTDDLIVGFDGVNHRSKNQGGLVLPWHIDQDESHPDGVQCYQSFLAIQKSNKSTGSISVLPRSHLYHKALANRLGDGSGGWEYLEIPDDDIIFKHCMTPIVPSLDVGDLFVWDSRTAHCVLPPKDTNSERTVAYFSYVPKSFCTPEVCQARLRAFTDGISTTHWPHRFVDRGDPRCNGQKLFNIDRLNLI</sequence>
<dbReference type="AlphaFoldDB" id="A0A6C0J0Q9"/>
<dbReference type="EMBL" id="MN740291">
    <property type="protein sequence ID" value="QHT98256.1"/>
    <property type="molecule type" value="Genomic_DNA"/>
</dbReference>
<dbReference type="PANTHER" id="PTHR31630:SF6">
    <property type="entry name" value="PHYTANOYL-COA DIOXYGENASE-RELATED"/>
    <property type="match status" value="1"/>
</dbReference>
<name>A0A6C0J0Q9_9ZZZZ</name>
<dbReference type="Pfam" id="PF05721">
    <property type="entry name" value="PhyH"/>
    <property type="match status" value="1"/>
</dbReference>
<proteinExistence type="predicted"/>
<dbReference type="InterPro" id="IPR008775">
    <property type="entry name" value="Phytyl_CoA_dOase-like"/>
</dbReference>
<evidence type="ECO:0008006" key="2">
    <source>
        <dbReference type="Google" id="ProtNLM"/>
    </source>
</evidence>